<keyword evidence="2" id="KW-1185">Reference proteome</keyword>
<sequence>MTEQKTPPMRTWQLTYFSNGGNAERTKVHAAYFSMSGEQAHDLLQFKDSDNKVVFAVPKRLVVTIRRIDEQRELLRGEVLAEPTELPVEQQRHYDNGGHLPPGIGIVRASHAHADGEYVMTAEQADRYTRDNDGHGGS</sequence>
<dbReference type="HOGENOM" id="CLU_1852583_0_0_11"/>
<name>W5WJH2_9PSEU</name>
<dbReference type="EMBL" id="CP007155">
    <property type="protein sequence ID" value="AHH98314.1"/>
    <property type="molecule type" value="Genomic_DNA"/>
</dbReference>
<evidence type="ECO:0000313" key="1">
    <source>
        <dbReference type="EMBL" id="AHH98314.1"/>
    </source>
</evidence>
<dbReference type="Proteomes" id="UP000019225">
    <property type="component" value="Chromosome"/>
</dbReference>
<dbReference type="RefSeq" id="WP_148309603.1">
    <property type="nucleotide sequence ID" value="NZ_CP007155.1"/>
</dbReference>
<dbReference type="STRING" id="1449976.KALB_4952"/>
<reference evidence="1 2" key="1">
    <citation type="journal article" date="2014" name="BMC Genomics">
        <title>Complete genome sequence of producer of the glycopeptide antibiotic Aculeximycin Kutzneria albida DSM 43870T, a representative of minor genus of Pseudonocardiaceae.</title>
        <authorList>
            <person name="Rebets Y."/>
            <person name="Tokovenko B."/>
            <person name="Lushchyk I."/>
            <person name="Ruckert C."/>
            <person name="Zaburannyi N."/>
            <person name="Bechthold A."/>
            <person name="Kalinowski J."/>
            <person name="Luzhetskyy A."/>
        </authorList>
    </citation>
    <scope>NUCLEOTIDE SEQUENCE [LARGE SCALE GENOMIC DNA]</scope>
    <source>
        <strain evidence="1">DSM 43870</strain>
    </source>
</reference>
<organism evidence="1 2">
    <name type="scientific">Kutzneria albida DSM 43870</name>
    <dbReference type="NCBI Taxonomy" id="1449976"/>
    <lineage>
        <taxon>Bacteria</taxon>
        <taxon>Bacillati</taxon>
        <taxon>Actinomycetota</taxon>
        <taxon>Actinomycetes</taxon>
        <taxon>Pseudonocardiales</taxon>
        <taxon>Pseudonocardiaceae</taxon>
        <taxon>Kutzneria</taxon>
    </lineage>
</organism>
<proteinExistence type="predicted"/>
<gene>
    <name evidence="1" type="ORF">KALB_4952</name>
</gene>
<protein>
    <submittedName>
        <fullName evidence="1">Uncharacterized protein</fullName>
    </submittedName>
</protein>
<dbReference type="AlphaFoldDB" id="W5WJH2"/>
<accession>W5WJH2</accession>
<dbReference type="KEGG" id="kal:KALB_4952"/>
<evidence type="ECO:0000313" key="2">
    <source>
        <dbReference type="Proteomes" id="UP000019225"/>
    </source>
</evidence>